<evidence type="ECO:0000313" key="2">
    <source>
        <dbReference type="EMBL" id="OQR67000.1"/>
    </source>
</evidence>
<dbReference type="InterPro" id="IPR032751">
    <property type="entry name" value="Fuseless"/>
</dbReference>
<reference evidence="2 3" key="1">
    <citation type="journal article" date="2017" name="Gigascience">
        <title>Draft genome of the honey bee ectoparasitic mite, Tropilaelaps mercedesae, is shaped by the parasitic life history.</title>
        <authorList>
            <person name="Dong X."/>
            <person name="Armstrong S.D."/>
            <person name="Xia D."/>
            <person name="Makepeace B.L."/>
            <person name="Darby A.C."/>
            <person name="Kadowaki T."/>
        </authorList>
    </citation>
    <scope>NUCLEOTIDE SEQUENCE [LARGE SCALE GENOMIC DNA]</scope>
    <source>
        <strain evidence="2">Wuxi-XJTLU</strain>
    </source>
</reference>
<keyword evidence="1" id="KW-1133">Transmembrane helix</keyword>
<accession>A0A1V9X0B2</accession>
<organism evidence="2 3">
    <name type="scientific">Tropilaelaps mercedesae</name>
    <dbReference type="NCBI Taxonomy" id="418985"/>
    <lineage>
        <taxon>Eukaryota</taxon>
        <taxon>Metazoa</taxon>
        <taxon>Ecdysozoa</taxon>
        <taxon>Arthropoda</taxon>
        <taxon>Chelicerata</taxon>
        <taxon>Arachnida</taxon>
        <taxon>Acari</taxon>
        <taxon>Parasitiformes</taxon>
        <taxon>Mesostigmata</taxon>
        <taxon>Gamasina</taxon>
        <taxon>Dermanyssoidea</taxon>
        <taxon>Laelapidae</taxon>
        <taxon>Tropilaelaps</taxon>
    </lineage>
</organism>
<dbReference type="Proteomes" id="UP000192247">
    <property type="component" value="Unassembled WGS sequence"/>
</dbReference>
<gene>
    <name evidence="2" type="ORF">BIW11_13792</name>
</gene>
<feature type="transmembrane region" description="Helical" evidence="1">
    <location>
        <begin position="20"/>
        <end position="44"/>
    </location>
</feature>
<dbReference type="PANTHER" id="PTHR35270">
    <property type="entry name" value="FUSELESS, ISOFORM A"/>
    <property type="match status" value="1"/>
</dbReference>
<evidence type="ECO:0008006" key="4">
    <source>
        <dbReference type="Google" id="ProtNLM"/>
    </source>
</evidence>
<protein>
    <recommendedName>
        <fullName evidence="4">Transmembrane protein</fullName>
    </recommendedName>
</protein>
<name>A0A1V9X0B2_9ACAR</name>
<dbReference type="Pfam" id="PF15993">
    <property type="entry name" value="Fuseless"/>
    <property type="match status" value="1"/>
</dbReference>
<dbReference type="InParanoid" id="A0A1V9X0B2"/>
<dbReference type="FunCoup" id="A0A1V9X0B2">
    <property type="interactions" value="1"/>
</dbReference>
<proteinExistence type="predicted"/>
<dbReference type="PANTHER" id="PTHR35270:SF2">
    <property type="entry name" value="FUSELESS, ISOFORM A"/>
    <property type="match status" value="1"/>
</dbReference>
<keyword evidence="1" id="KW-0472">Membrane</keyword>
<dbReference type="EMBL" id="MNPL01030299">
    <property type="protein sequence ID" value="OQR67000.1"/>
    <property type="molecule type" value="Genomic_DNA"/>
</dbReference>
<evidence type="ECO:0000256" key="1">
    <source>
        <dbReference type="SAM" id="Phobius"/>
    </source>
</evidence>
<dbReference type="AlphaFoldDB" id="A0A1V9X0B2"/>
<keyword evidence="3" id="KW-1185">Reference proteome</keyword>
<feature type="transmembrane region" description="Helical" evidence="1">
    <location>
        <begin position="289"/>
        <end position="314"/>
    </location>
</feature>
<sequence length="407" mass="45528">MEMVSHSSGIPHEVPNWVRFVDHVLALAVACPLVSLFWCGGFFLTDVYIYPNDKPFSYWFTFITGSVLSLNVHLHCDSLVAVSSRCPDSAHLLQRITGIVLIVAIVFQWDGLWCLVDHYLGHTQRSCLYCWALGTAVLCVTGCRNNMVTGVPFTCRHDRPEILFAANTRFHTKSNGNRFWSFCDQLFSIFVVQPSVILIWRGIWNIQDYTLLPNDPVTSANVSCVTEITIKPYNIHALSGTLVTVALYLLQNSVAETSLALGPSARYGVELVWQELAVSSSVTLWRGQWLWFAFIFQGEVATMWLATLAAGWALTALNMGGLSTQLGAVPDPPLDITTDVIRFPIDYAAQIYKTHFNYTMLIKQRHAQKLSTSVVSKPLLEMHHATAKVLYPLLDEIRLAVPDSMAN</sequence>
<dbReference type="OrthoDB" id="6497222at2759"/>
<evidence type="ECO:0000313" key="3">
    <source>
        <dbReference type="Proteomes" id="UP000192247"/>
    </source>
</evidence>
<feature type="transmembrane region" description="Helical" evidence="1">
    <location>
        <begin position="56"/>
        <end position="75"/>
    </location>
</feature>
<feature type="transmembrane region" description="Helical" evidence="1">
    <location>
        <begin position="95"/>
        <end position="116"/>
    </location>
</feature>
<keyword evidence="1" id="KW-0812">Transmembrane</keyword>
<comment type="caution">
    <text evidence="2">The sequence shown here is derived from an EMBL/GenBank/DDBJ whole genome shotgun (WGS) entry which is preliminary data.</text>
</comment>